<dbReference type="PANTHER" id="PTHR11956">
    <property type="entry name" value="ARGINYL-TRNA SYNTHETASE"/>
    <property type="match status" value="1"/>
</dbReference>
<dbReference type="Pfam" id="PF05746">
    <property type="entry name" value="DALR_1"/>
    <property type="match status" value="1"/>
</dbReference>
<evidence type="ECO:0000256" key="6">
    <source>
        <dbReference type="ARBA" id="ARBA00022741"/>
    </source>
</evidence>
<dbReference type="Pfam" id="PF03485">
    <property type="entry name" value="Arg_tRNA_synt_N"/>
    <property type="match status" value="1"/>
</dbReference>
<feature type="domain" description="Arginyl tRNA synthetase N-terminal" evidence="14">
    <location>
        <begin position="3"/>
        <end position="90"/>
    </location>
</feature>
<dbReference type="AlphaFoldDB" id="A0A7C3RK42"/>
<keyword evidence="5 11" id="KW-0436">Ligase</keyword>
<evidence type="ECO:0000256" key="2">
    <source>
        <dbReference type="ARBA" id="ARBA00005594"/>
    </source>
</evidence>
<name>A0A7C3RK42_DICTH</name>
<dbReference type="Gene3D" id="1.10.730.10">
    <property type="entry name" value="Isoleucyl-tRNA Synthetase, Domain 1"/>
    <property type="match status" value="1"/>
</dbReference>
<dbReference type="CDD" id="cd00671">
    <property type="entry name" value="ArgRS_core"/>
    <property type="match status" value="1"/>
</dbReference>
<accession>A0A7C3RK42</accession>
<dbReference type="Gene3D" id="3.40.50.620">
    <property type="entry name" value="HUPs"/>
    <property type="match status" value="1"/>
</dbReference>
<dbReference type="GO" id="GO:0006420">
    <property type="term" value="P:arginyl-tRNA aminoacylation"/>
    <property type="evidence" value="ECO:0007669"/>
    <property type="project" value="UniProtKB-UniRule"/>
</dbReference>
<dbReference type="InterPro" id="IPR036695">
    <property type="entry name" value="Arg-tRNA-synth_N_sf"/>
</dbReference>
<evidence type="ECO:0000256" key="4">
    <source>
        <dbReference type="ARBA" id="ARBA00022490"/>
    </source>
</evidence>
<dbReference type="InterPro" id="IPR001278">
    <property type="entry name" value="Arg-tRNA-ligase"/>
</dbReference>
<dbReference type="EC" id="6.1.1.19" evidence="11"/>
<comment type="caution">
    <text evidence="11">Lacks conserved residue(s) required for the propagation of feature annotation.</text>
</comment>
<evidence type="ECO:0000256" key="10">
    <source>
        <dbReference type="ARBA" id="ARBA00049339"/>
    </source>
</evidence>
<proteinExistence type="inferred from homology"/>
<dbReference type="Pfam" id="PF00750">
    <property type="entry name" value="tRNA-synt_1d"/>
    <property type="match status" value="1"/>
</dbReference>
<organism evidence="15">
    <name type="scientific">Dictyoglomus thermophilum</name>
    <dbReference type="NCBI Taxonomy" id="14"/>
    <lineage>
        <taxon>Bacteria</taxon>
        <taxon>Pseudomonadati</taxon>
        <taxon>Dictyoglomota</taxon>
        <taxon>Dictyoglomia</taxon>
        <taxon>Dictyoglomales</taxon>
        <taxon>Dictyoglomaceae</taxon>
        <taxon>Dictyoglomus</taxon>
    </lineage>
</organism>
<dbReference type="InterPro" id="IPR009080">
    <property type="entry name" value="tRNAsynth_Ia_anticodon-bd"/>
</dbReference>
<dbReference type="GO" id="GO:0005737">
    <property type="term" value="C:cytoplasm"/>
    <property type="evidence" value="ECO:0007669"/>
    <property type="project" value="UniProtKB-SubCell"/>
</dbReference>
<evidence type="ECO:0000259" key="13">
    <source>
        <dbReference type="SMART" id="SM00836"/>
    </source>
</evidence>
<evidence type="ECO:0000256" key="3">
    <source>
        <dbReference type="ARBA" id="ARBA00011245"/>
    </source>
</evidence>
<comment type="caution">
    <text evidence="15">The sequence shown here is derived from an EMBL/GenBank/DDBJ whole genome shotgun (WGS) entry which is preliminary data.</text>
</comment>
<comment type="subcellular location">
    <subcellularLocation>
        <location evidence="1 11">Cytoplasm</location>
    </subcellularLocation>
</comment>
<dbReference type="NCBIfam" id="TIGR00456">
    <property type="entry name" value="argS"/>
    <property type="match status" value="1"/>
</dbReference>
<feature type="domain" description="DALR anticodon binding" evidence="13">
    <location>
        <begin position="430"/>
        <end position="550"/>
    </location>
</feature>
<evidence type="ECO:0000313" key="15">
    <source>
        <dbReference type="EMBL" id="HFX13460.1"/>
    </source>
</evidence>
<dbReference type="SUPFAM" id="SSF47323">
    <property type="entry name" value="Anticodon-binding domain of a subclass of class I aminoacyl-tRNA synthetases"/>
    <property type="match status" value="1"/>
</dbReference>
<comment type="subunit">
    <text evidence="3 11">Monomer.</text>
</comment>
<dbReference type="FunFam" id="3.40.50.620:FF:000062">
    <property type="entry name" value="Arginine--tRNA ligase"/>
    <property type="match status" value="1"/>
</dbReference>
<keyword evidence="7 11" id="KW-0067">ATP-binding</keyword>
<reference evidence="15" key="1">
    <citation type="journal article" date="2020" name="mSystems">
        <title>Genome- and Community-Level Interaction Insights into Carbon Utilization and Element Cycling Functions of Hydrothermarchaeota in Hydrothermal Sediment.</title>
        <authorList>
            <person name="Zhou Z."/>
            <person name="Liu Y."/>
            <person name="Xu W."/>
            <person name="Pan J."/>
            <person name="Luo Z.H."/>
            <person name="Li M."/>
        </authorList>
    </citation>
    <scope>NUCLEOTIDE SEQUENCE [LARGE SCALE GENOMIC DNA]</scope>
    <source>
        <strain evidence="15">SpSt-81</strain>
    </source>
</reference>
<dbReference type="GO" id="GO:0005524">
    <property type="term" value="F:ATP binding"/>
    <property type="evidence" value="ECO:0007669"/>
    <property type="project" value="UniProtKB-UniRule"/>
</dbReference>
<dbReference type="SUPFAM" id="SSF55190">
    <property type="entry name" value="Arginyl-tRNA synthetase (ArgRS), N-terminal 'additional' domain"/>
    <property type="match status" value="1"/>
</dbReference>
<evidence type="ECO:0000256" key="9">
    <source>
        <dbReference type="ARBA" id="ARBA00023146"/>
    </source>
</evidence>
<evidence type="ECO:0000256" key="5">
    <source>
        <dbReference type="ARBA" id="ARBA00022598"/>
    </source>
</evidence>
<dbReference type="InterPro" id="IPR008909">
    <property type="entry name" value="DALR_anticod-bd"/>
</dbReference>
<dbReference type="Gene3D" id="3.30.1360.70">
    <property type="entry name" value="Arginyl tRNA synthetase N-terminal domain"/>
    <property type="match status" value="1"/>
</dbReference>
<evidence type="ECO:0000256" key="8">
    <source>
        <dbReference type="ARBA" id="ARBA00022917"/>
    </source>
</evidence>
<keyword evidence="9 11" id="KW-0030">Aminoacyl-tRNA synthetase</keyword>
<evidence type="ECO:0000256" key="12">
    <source>
        <dbReference type="RuleBase" id="RU363038"/>
    </source>
</evidence>
<keyword evidence="6 11" id="KW-0547">Nucleotide-binding</keyword>
<evidence type="ECO:0000256" key="7">
    <source>
        <dbReference type="ARBA" id="ARBA00022840"/>
    </source>
</evidence>
<dbReference type="SMART" id="SM01016">
    <property type="entry name" value="Arg_tRNA_synt_N"/>
    <property type="match status" value="1"/>
</dbReference>
<protein>
    <recommendedName>
        <fullName evidence="11">Arginine--tRNA ligase</fullName>
        <ecNumber evidence="11">6.1.1.19</ecNumber>
    </recommendedName>
    <alternativeName>
        <fullName evidence="11">Arginyl-tRNA synthetase</fullName>
        <shortName evidence="11">ArgRS</shortName>
    </alternativeName>
</protein>
<dbReference type="HAMAP" id="MF_00123">
    <property type="entry name" value="Arg_tRNA_synth"/>
    <property type="match status" value="1"/>
</dbReference>
<dbReference type="SMART" id="SM00836">
    <property type="entry name" value="DALR_1"/>
    <property type="match status" value="1"/>
</dbReference>
<gene>
    <name evidence="11" type="primary">argS</name>
    <name evidence="15" type="ORF">ENW00_04760</name>
</gene>
<dbReference type="PRINTS" id="PR01038">
    <property type="entry name" value="TRNASYNTHARG"/>
</dbReference>
<comment type="similarity">
    <text evidence="2 11 12">Belongs to the class-I aminoacyl-tRNA synthetase family.</text>
</comment>
<sequence>MRKHIQNLVEKAIKKYEETENISTDGIEIIIEVPKQKEYGDYATAVALQIAQKNKKPPRLIAEKLVTFLDGSPFIEKVEVAGPGFINFFLNEKALWETIKDIRKNIDKLVKIPPKKKKIQLEFGSINPTGPMHIAHARGVTIGDSLANLFRRIGWNIEKEFYINDAGTQIDLLGESLYARYMQLQGKDYELPEEGYHGIYLIDLAKELLNKKEEIEKLSVNEKKEFFKNYALKRMLENIKNTLLNFGVEYDVWFSEKTLHENGKIKEILDILEKRGFSYYKDGAIWFASTKFGDEKDRVLVKSDGKPTYFLADIAYHLNKIERGFDWIIDVWGADHHGHVTRLKGAIQALGYSKDILEIILVQVVKLMKGNEEIKMSKRTGDFITLDEVQEEVGRDPIRFFFLLRSPESQLDFDLELAKKQSLENPVYYVQYAHARCCSILKNAESQGHNLSDLDNADLSLLKEEKEKELILTLLRYPEKLEDITRTLEIHQLPFYLLNLSSLFHGYYDSYKVLVEDKDLALARLALIDCIRIIIKDALNILGVSAPEKM</sequence>
<keyword evidence="4 11" id="KW-0963">Cytoplasm</keyword>
<keyword evidence="8 11" id="KW-0648">Protein biosynthesis</keyword>
<comment type="catalytic activity">
    <reaction evidence="10 11">
        <text>tRNA(Arg) + L-arginine + ATP = L-arginyl-tRNA(Arg) + AMP + diphosphate</text>
        <dbReference type="Rhea" id="RHEA:20301"/>
        <dbReference type="Rhea" id="RHEA-COMP:9658"/>
        <dbReference type="Rhea" id="RHEA-COMP:9673"/>
        <dbReference type="ChEBI" id="CHEBI:30616"/>
        <dbReference type="ChEBI" id="CHEBI:32682"/>
        <dbReference type="ChEBI" id="CHEBI:33019"/>
        <dbReference type="ChEBI" id="CHEBI:78442"/>
        <dbReference type="ChEBI" id="CHEBI:78513"/>
        <dbReference type="ChEBI" id="CHEBI:456215"/>
        <dbReference type="EC" id="6.1.1.19"/>
    </reaction>
</comment>
<dbReference type="SUPFAM" id="SSF52374">
    <property type="entry name" value="Nucleotidylyl transferase"/>
    <property type="match status" value="1"/>
</dbReference>
<dbReference type="EMBL" id="DTIN01000014">
    <property type="protein sequence ID" value="HFX13460.1"/>
    <property type="molecule type" value="Genomic_DNA"/>
</dbReference>
<dbReference type="GO" id="GO:0004814">
    <property type="term" value="F:arginine-tRNA ligase activity"/>
    <property type="evidence" value="ECO:0007669"/>
    <property type="project" value="UniProtKB-UniRule"/>
</dbReference>
<dbReference type="InterPro" id="IPR035684">
    <property type="entry name" value="ArgRS_core"/>
</dbReference>
<dbReference type="InterPro" id="IPR014729">
    <property type="entry name" value="Rossmann-like_a/b/a_fold"/>
</dbReference>
<evidence type="ECO:0000256" key="1">
    <source>
        <dbReference type="ARBA" id="ARBA00004496"/>
    </source>
</evidence>
<dbReference type="FunFam" id="1.10.730.10:FF:000008">
    <property type="entry name" value="Arginine--tRNA ligase"/>
    <property type="match status" value="1"/>
</dbReference>
<dbReference type="PANTHER" id="PTHR11956:SF5">
    <property type="entry name" value="ARGININE--TRNA LIGASE, CYTOPLASMIC"/>
    <property type="match status" value="1"/>
</dbReference>
<dbReference type="InterPro" id="IPR005148">
    <property type="entry name" value="Arg-tRNA-synth_N"/>
</dbReference>
<evidence type="ECO:0000259" key="14">
    <source>
        <dbReference type="SMART" id="SM01016"/>
    </source>
</evidence>
<evidence type="ECO:0000256" key="11">
    <source>
        <dbReference type="HAMAP-Rule" id="MF_00123"/>
    </source>
</evidence>